<keyword evidence="2" id="KW-0479">Metal-binding</keyword>
<proteinExistence type="inferred from homology"/>
<evidence type="ECO:0000256" key="2">
    <source>
        <dbReference type="ARBA" id="ARBA00022723"/>
    </source>
</evidence>
<dbReference type="InterPro" id="IPR000160">
    <property type="entry name" value="GGDEF_dom"/>
</dbReference>
<dbReference type="InterPro" id="IPR012312">
    <property type="entry name" value="Hemerythrin-like"/>
</dbReference>
<dbReference type="PROSITE" id="PS50112">
    <property type="entry name" value="PAS"/>
    <property type="match status" value="1"/>
</dbReference>
<evidence type="ECO:0000256" key="3">
    <source>
        <dbReference type="ARBA" id="ARBA00023004"/>
    </source>
</evidence>
<dbReference type="InterPro" id="IPR029787">
    <property type="entry name" value="Nucleotide_cyclase"/>
</dbReference>
<dbReference type="CDD" id="cd12107">
    <property type="entry name" value="Hemerythrin"/>
    <property type="match status" value="1"/>
</dbReference>
<dbReference type="KEGG" id="slt:Slit_2342"/>
<dbReference type="InterPro" id="IPR052163">
    <property type="entry name" value="DGC-Regulatory_Protein"/>
</dbReference>
<dbReference type="NCBIfam" id="TIGR00254">
    <property type="entry name" value="GGDEF"/>
    <property type="match status" value="1"/>
</dbReference>
<dbReference type="PROSITE" id="PS50887">
    <property type="entry name" value="GGDEF"/>
    <property type="match status" value="1"/>
</dbReference>
<dbReference type="GO" id="GO:0003824">
    <property type="term" value="F:catalytic activity"/>
    <property type="evidence" value="ECO:0007669"/>
    <property type="project" value="UniProtKB-ARBA"/>
</dbReference>
<feature type="domain" description="GGDEF" evidence="5">
    <location>
        <begin position="367"/>
        <end position="499"/>
    </location>
</feature>
<dbReference type="EMBL" id="CP001965">
    <property type="protein sequence ID" value="ADE12569.1"/>
    <property type="molecule type" value="Genomic_DNA"/>
</dbReference>
<dbReference type="NCBIfam" id="TIGR02481">
    <property type="entry name" value="hemeryth_dom"/>
    <property type="match status" value="1"/>
</dbReference>
<dbReference type="CDD" id="cd01949">
    <property type="entry name" value="GGDEF"/>
    <property type="match status" value="1"/>
</dbReference>
<dbReference type="PANTHER" id="PTHR46663">
    <property type="entry name" value="DIGUANYLATE CYCLASE DGCT-RELATED"/>
    <property type="match status" value="1"/>
</dbReference>
<dbReference type="STRING" id="580332.Slit_2342"/>
<dbReference type="InterPro" id="IPR012827">
    <property type="entry name" value="Hemerythrin_metal-bd"/>
</dbReference>
<dbReference type="InterPro" id="IPR035938">
    <property type="entry name" value="Hemerythrin-like_sf"/>
</dbReference>
<dbReference type="Pfam" id="PF01814">
    <property type="entry name" value="Hemerythrin"/>
    <property type="match status" value="1"/>
</dbReference>
<dbReference type="eggNOG" id="COG2199">
    <property type="taxonomic scope" value="Bacteria"/>
</dbReference>
<accession>D5CLX4</accession>
<dbReference type="SUPFAM" id="SSF47188">
    <property type="entry name" value="Hemerythrin-like"/>
    <property type="match status" value="1"/>
</dbReference>
<evidence type="ECO:0000259" key="5">
    <source>
        <dbReference type="PROSITE" id="PS50887"/>
    </source>
</evidence>
<dbReference type="CDD" id="cd00130">
    <property type="entry name" value="PAS"/>
    <property type="match status" value="1"/>
</dbReference>
<feature type="domain" description="PAS" evidence="4">
    <location>
        <begin position="210"/>
        <end position="255"/>
    </location>
</feature>
<organism evidence="6 7">
    <name type="scientific">Sideroxydans lithotrophicus (strain ES-1)</name>
    <dbReference type="NCBI Taxonomy" id="580332"/>
    <lineage>
        <taxon>Bacteria</taxon>
        <taxon>Pseudomonadati</taxon>
        <taxon>Pseudomonadota</taxon>
        <taxon>Betaproteobacteria</taxon>
        <taxon>Nitrosomonadales</taxon>
        <taxon>Gallionellaceae</taxon>
        <taxon>Sideroxydans</taxon>
    </lineage>
</organism>
<dbReference type="InterPro" id="IPR035965">
    <property type="entry name" value="PAS-like_dom_sf"/>
</dbReference>
<dbReference type="Proteomes" id="UP000001625">
    <property type="component" value="Chromosome"/>
</dbReference>
<dbReference type="SUPFAM" id="SSF55785">
    <property type="entry name" value="PYP-like sensor domain (PAS domain)"/>
    <property type="match status" value="1"/>
</dbReference>
<keyword evidence="7" id="KW-1185">Reference proteome</keyword>
<keyword evidence="3" id="KW-0408">Iron</keyword>
<dbReference type="Gene3D" id="3.30.450.20">
    <property type="entry name" value="PAS domain"/>
    <property type="match status" value="1"/>
</dbReference>
<evidence type="ECO:0000259" key="4">
    <source>
        <dbReference type="PROSITE" id="PS50112"/>
    </source>
</evidence>
<dbReference type="NCBIfam" id="TIGR00229">
    <property type="entry name" value="sensory_box"/>
    <property type="match status" value="1"/>
</dbReference>
<dbReference type="eggNOG" id="COG2703">
    <property type="taxonomic scope" value="Bacteria"/>
</dbReference>
<dbReference type="Pfam" id="PF13426">
    <property type="entry name" value="PAS_9"/>
    <property type="match status" value="1"/>
</dbReference>
<dbReference type="SMART" id="SM00267">
    <property type="entry name" value="GGDEF"/>
    <property type="match status" value="1"/>
</dbReference>
<dbReference type="InterPro" id="IPR043128">
    <property type="entry name" value="Rev_trsase/Diguanyl_cyclase"/>
</dbReference>
<evidence type="ECO:0000313" key="6">
    <source>
        <dbReference type="EMBL" id="ADE12569.1"/>
    </source>
</evidence>
<dbReference type="InterPro" id="IPR000014">
    <property type="entry name" value="PAS"/>
</dbReference>
<dbReference type="Gene3D" id="1.20.120.50">
    <property type="entry name" value="Hemerythrin-like"/>
    <property type="match status" value="1"/>
</dbReference>
<evidence type="ECO:0000256" key="1">
    <source>
        <dbReference type="ARBA" id="ARBA00010587"/>
    </source>
</evidence>
<dbReference type="Pfam" id="PF00990">
    <property type="entry name" value="GGDEF"/>
    <property type="match status" value="1"/>
</dbReference>
<comment type="similarity">
    <text evidence="1">Belongs to the hemerythrin family.</text>
</comment>
<dbReference type="SUPFAM" id="SSF55073">
    <property type="entry name" value="Nucleotide cyclase"/>
    <property type="match status" value="1"/>
</dbReference>
<sequence>MILNAQLMMYVAQMDINITPSEIFPWNDNFRTGIPVIDEQHRKLVELLNKLAGHLAYGVDKPQLNKVFDELADYAQYHFKTEESIWNKYLRADDLLNEHVKTHQEFIAEVLKLRGKQDLLASEQVIEEIVIFLTHWLAFHILETDKHMAKIVLSVQLGLSLEEAKDKARVEMSGALRVLIETILGMYDTLSSRTLQLMREIAERQRAEDRLRLSKMVIDSTLEAIFITDERGKVIDTNPSFCQAVKMGHDRIIGKDVRQLKPGLFSPSKSDEIWRTATENGHWAGETVGRDADGNIEGAWLALSAVKDSQGAITHYVGVVSSITHLVERQHVLEVEANHDALTGLPNRRLLQDRLEQALTRSKRGGRMLAVCYLDLDGFKQVNDTLGHDAGDDVLRLIAGRLVKVLRGEDTVVRLGGDEFVLLLGDLDGEENVVQLLTRLLQDIAQPMSIHGSRAQVTASIGVTFYPRDHSEPEVLLKHADEAMLAAKREGKSRFHFIR</sequence>
<dbReference type="PANTHER" id="PTHR46663:SF3">
    <property type="entry name" value="SLL0267 PROTEIN"/>
    <property type="match status" value="1"/>
</dbReference>
<gene>
    <name evidence="6" type="ordered locus">Slit_2342</name>
</gene>
<dbReference type="GO" id="GO:0046872">
    <property type="term" value="F:metal ion binding"/>
    <property type="evidence" value="ECO:0007669"/>
    <property type="project" value="UniProtKB-KW"/>
</dbReference>
<dbReference type="Gene3D" id="3.30.70.270">
    <property type="match status" value="1"/>
</dbReference>
<dbReference type="FunFam" id="3.30.70.270:FF:000001">
    <property type="entry name" value="Diguanylate cyclase domain protein"/>
    <property type="match status" value="1"/>
</dbReference>
<evidence type="ECO:0000313" key="7">
    <source>
        <dbReference type="Proteomes" id="UP000001625"/>
    </source>
</evidence>
<reference evidence="6 7" key="1">
    <citation type="submission" date="2010-03" db="EMBL/GenBank/DDBJ databases">
        <title>Complete sequence of Sideroxydans lithotrophicus ES-1.</title>
        <authorList>
            <consortium name="US DOE Joint Genome Institute"/>
            <person name="Lucas S."/>
            <person name="Copeland A."/>
            <person name="Lapidus A."/>
            <person name="Cheng J.-F."/>
            <person name="Bruce D."/>
            <person name="Goodwin L."/>
            <person name="Pitluck S."/>
            <person name="Munk A.C."/>
            <person name="Detter J.C."/>
            <person name="Han C."/>
            <person name="Tapia R."/>
            <person name="Larimer F."/>
            <person name="Land M."/>
            <person name="Hauser L."/>
            <person name="Kyrpides N."/>
            <person name="Ivanova N."/>
            <person name="Emerson D."/>
            <person name="Woyke T."/>
        </authorList>
    </citation>
    <scope>NUCLEOTIDE SEQUENCE [LARGE SCALE GENOMIC DNA]</scope>
    <source>
        <strain evidence="6 7">ES-1</strain>
    </source>
</reference>
<name>D5CLX4_SIDLE</name>
<dbReference type="HOGENOM" id="CLU_000445_11_17_4"/>
<protein>
    <submittedName>
        <fullName evidence="6">Diguanylate cyclase with PAS/PAC sensor and hemerythrin-like metal-binding domain</fullName>
    </submittedName>
</protein>
<dbReference type="AlphaFoldDB" id="D5CLX4"/>
<dbReference type="NCBIfam" id="NF033749">
    <property type="entry name" value="bact_hemeryth"/>
    <property type="match status" value="1"/>
</dbReference>